<dbReference type="PANTHER" id="PTHR12697">
    <property type="entry name" value="PBS LYASE HEAT-LIKE PROTEIN"/>
    <property type="match status" value="1"/>
</dbReference>
<evidence type="ECO:0000313" key="2">
    <source>
        <dbReference type="Proteomes" id="UP000242015"/>
    </source>
</evidence>
<dbReference type="SMART" id="SM00567">
    <property type="entry name" value="EZ_HEAT"/>
    <property type="match status" value="3"/>
</dbReference>
<dbReference type="PANTHER" id="PTHR12697:SF5">
    <property type="entry name" value="DEOXYHYPUSINE HYDROXYLASE"/>
    <property type="match status" value="1"/>
</dbReference>
<dbReference type="GO" id="GO:0019135">
    <property type="term" value="F:deoxyhypusine monooxygenase activity"/>
    <property type="evidence" value="ECO:0007669"/>
    <property type="project" value="TreeGrafter"/>
</dbReference>
<dbReference type="EMBL" id="NEXF01000570">
    <property type="protein sequence ID" value="PSO06179.1"/>
    <property type="molecule type" value="Genomic_DNA"/>
</dbReference>
<dbReference type="InterPro" id="IPR011989">
    <property type="entry name" value="ARM-like"/>
</dbReference>
<proteinExistence type="predicted"/>
<comment type="caution">
    <text evidence="1">The sequence shown here is derived from an EMBL/GenBank/DDBJ whole genome shotgun (WGS) entry which is preliminary data.</text>
</comment>
<dbReference type="Proteomes" id="UP000242015">
    <property type="component" value="Unassembled WGS sequence"/>
</dbReference>
<gene>
    <name evidence="1" type="ORF">B9Q04_17370</name>
</gene>
<accession>A0A2R6C5K1</accession>
<evidence type="ECO:0008006" key="3">
    <source>
        <dbReference type="Google" id="ProtNLM"/>
    </source>
</evidence>
<sequence>MAVNTQPLNAQVLESRLTILREMERMFESKNTEYFVKLLFHPDRVIRIRALSVLEVLGSKDVVEYIGRVLLEDPDPIVRHEAAFVLGQLGYKAGLPFLEKAALSDLSPIVRHESSVAIGVVGSSTSLPVLNEIYTKDSEEEVRFSAEIAITNIEYVAATGGNTEFSRKTGG</sequence>
<dbReference type="InterPro" id="IPR016024">
    <property type="entry name" value="ARM-type_fold"/>
</dbReference>
<dbReference type="InterPro" id="IPR004155">
    <property type="entry name" value="PBS_lyase_HEAT"/>
</dbReference>
<name>A0A2R6C5K1_9ARCH</name>
<reference evidence="1 2" key="1">
    <citation type="submission" date="2017-04" db="EMBL/GenBank/DDBJ databases">
        <title>Novel microbial lineages endemic to geothermal iron-oxide mats fill important gaps in the evolutionary history of Archaea.</title>
        <authorList>
            <person name="Jay Z.J."/>
            <person name="Beam J.P."/>
            <person name="Dlakic M."/>
            <person name="Rusch D.B."/>
            <person name="Kozubal M.A."/>
            <person name="Inskeep W.P."/>
        </authorList>
    </citation>
    <scope>NUCLEOTIDE SEQUENCE [LARGE SCALE GENOMIC DNA]</scope>
    <source>
        <strain evidence="1">BE_D</strain>
    </source>
</reference>
<dbReference type="Gene3D" id="1.25.10.10">
    <property type="entry name" value="Leucine-rich Repeat Variant"/>
    <property type="match status" value="1"/>
</dbReference>
<protein>
    <recommendedName>
        <fullName evidence="3">PBS lyase</fullName>
    </recommendedName>
</protein>
<dbReference type="SUPFAM" id="SSF48371">
    <property type="entry name" value="ARM repeat"/>
    <property type="match status" value="1"/>
</dbReference>
<evidence type="ECO:0000313" key="1">
    <source>
        <dbReference type="EMBL" id="PSO06179.1"/>
    </source>
</evidence>
<dbReference type="Pfam" id="PF13646">
    <property type="entry name" value="HEAT_2"/>
    <property type="match status" value="1"/>
</dbReference>
<organism evidence="1 2">
    <name type="scientific">Candidatus Marsarchaeota G2 archaeon BE_D</name>
    <dbReference type="NCBI Taxonomy" id="1978158"/>
    <lineage>
        <taxon>Archaea</taxon>
        <taxon>Candidatus Marsarchaeota</taxon>
        <taxon>Candidatus Marsarchaeota group 2</taxon>
    </lineage>
</organism>
<dbReference type="AlphaFoldDB" id="A0A2R6C5K1"/>